<dbReference type="InterPro" id="IPR012341">
    <property type="entry name" value="6hp_glycosidase-like_sf"/>
</dbReference>
<dbReference type="InterPro" id="IPR054363">
    <property type="entry name" value="GH95_cat"/>
</dbReference>
<dbReference type="PROSITE" id="PS51318">
    <property type="entry name" value="TAT"/>
    <property type="match status" value="1"/>
</dbReference>
<organism evidence="4 5">
    <name type="scientific">Sphingomonas albertensis</name>
    <dbReference type="NCBI Taxonomy" id="2762591"/>
    <lineage>
        <taxon>Bacteria</taxon>
        <taxon>Pseudomonadati</taxon>
        <taxon>Pseudomonadota</taxon>
        <taxon>Alphaproteobacteria</taxon>
        <taxon>Sphingomonadales</taxon>
        <taxon>Sphingomonadaceae</taxon>
        <taxon>Sphingomonas</taxon>
    </lineage>
</organism>
<dbReference type="InterPro" id="IPR027414">
    <property type="entry name" value="GH95_N_dom"/>
</dbReference>
<dbReference type="GO" id="GO:0016787">
    <property type="term" value="F:hydrolase activity"/>
    <property type="evidence" value="ECO:0007669"/>
    <property type="project" value="UniProtKB-KW"/>
</dbReference>
<accession>A0ABR7APN2</accession>
<keyword evidence="5" id="KW-1185">Reference proteome</keyword>
<dbReference type="Pfam" id="PF21307">
    <property type="entry name" value="Glyco_hydro_95_C"/>
    <property type="match status" value="1"/>
</dbReference>
<name>A0ABR7APN2_9SPHN</name>
<dbReference type="Proteomes" id="UP000597613">
    <property type="component" value="Unassembled WGS sequence"/>
</dbReference>
<evidence type="ECO:0000259" key="3">
    <source>
        <dbReference type="Pfam" id="PF22124"/>
    </source>
</evidence>
<dbReference type="InterPro" id="IPR013780">
    <property type="entry name" value="Glyco_hydro_b"/>
</dbReference>
<feature type="domain" description="Glycosyl hydrolase family 95 catalytic" evidence="3">
    <location>
        <begin position="316"/>
        <end position="726"/>
    </location>
</feature>
<dbReference type="Gene3D" id="1.50.10.10">
    <property type="match status" value="1"/>
</dbReference>
<keyword evidence="4" id="KW-0378">Hydrolase</keyword>
<dbReference type="PANTHER" id="PTHR31084">
    <property type="entry name" value="ALPHA-L-FUCOSIDASE 2"/>
    <property type="match status" value="1"/>
</dbReference>
<dbReference type="SUPFAM" id="SSF48208">
    <property type="entry name" value="Six-hairpin glycosidases"/>
    <property type="match status" value="1"/>
</dbReference>
<gene>
    <name evidence="4" type="ORF">H8S47_12095</name>
</gene>
<dbReference type="Gene3D" id="2.70.98.50">
    <property type="entry name" value="putative glycoside hydrolase family protein from bacillus halodurans"/>
    <property type="match status" value="1"/>
</dbReference>
<feature type="domain" description="Alpha fucosidase A-like C-terminal" evidence="2">
    <location>
        <begin position="728"/>
        <end position="822"/>
    </location>
</feature>
<sequence length="828" mass="89174">MANWNRRSILKGGAVALAGQTIGGVAVRAAGMSPSGNPHALWFDAPSSTWIEALPIGNGRIGAMVRGGVRQEIISLNEDTLWSGRRDDRGNPHARTLLPAIRDAVFAGDYHAADRIGHDMQGPYSESFLPLGDLLLDMAHGDDVVDYTRTLDLDSAIASVVYRHKGVRYTREIFASHPDQVIVVRLSVDRPRALSCTLGLSTPLRGGVAMNGRRLSLTGKAPLICQPNYRDVPDPIVYDDAAGRGMAFAGIVDVTTIDGKVVAQGDRLAIEGASEIVLRITMATGFRGHDQMPDVAIGAITARASAQIDAAAKKSFVALQAAHIDDHQRLYRRAGLTIGTARTNVATDRRRADNAKVPEGALAALLFNFGRYLLIASSRPGTQPANLQGIWNAAVRAPWSSNFTSNINVQMNYWHAETTNLADCHSPLLDFIARLAETGTRTATDYYGMPGWCVHHNTDIWAMANPVGEGEGGPSWANWPMAGPWLCQHLWHHYVFGGDIDYLRTRAYPLMRGAAEFCAGWLVRNPHTGRLTTAPSISPESVFLTADGQPAAISAGCTMDLALTRELFANCVAAAALLGIDADFARRLNTLAGKLEPYKVGKYGQLQEWSEDFVEKEPGHRHISHLYPLYPGSEFTPRQTPGLAKASRASMQRREANGGAATGWSRAWATCIWARLGDGAHAGYSVDQFLAKSTADNLFDTHPGNPSAVFQIDGNFGVAAGIAEMLMQSHDGAIALCPALPASWRDGEVTGLRARGGATVGLRWAQGRIRSATVTPSIAGEQIIRPPAGQTVAAIHDGTKRIAVRSDRGLATFQAEARRTYAMSFTTV</sequence>
<evidence type="ECO:0000259" key="2">
    <source>
        <dbReference type="Pfam" id="PF21307"/>
    </source>
</evidence>
<dbReference type="Pfam" id="PF22124">
    <property type="entry name" value="Glyco_hydro_95_cat"/>
    <property type="match status" value="1"/>
</dbReference>
<dbReference type="EMBL" id="JACONT010000025">
    <property type="protein sequence ID" value="MBC3942417.1"/>
    <property type="molecule type" value="Genomic_DNA"/>
</dbReference>
<reference evidence="4 5" key="1">
    <citation type="submission" date="2020-08" db="EMBL/GenBank/DDBJ databases">
        <title>Putative novel bacterial strains isolated from necrotic wheat leaf tissues caused by Xanthomonas translucens.</title>
        <authorList>
            <person name="Tambong J.T."/>
        </authorList>
    </citation>
    <scope>NUCLEOTIDE SEQUENCE [LARGE SCALE GENOMIC DNA]</scope>
    <source>
        <strain evidence="5">DOAB 1063</strain>
    </source>
</reference>
<protein>
    <submittedName>
        <fullName evidence="4">Glycoside hydrolase family 95 protein</fullName>
    </submittedName>
</protein>
<dbReference type="Pfam" id="PF14498">
    <property type="entry name" value="Glyco_hyd_65N_2"/>
    <property type="match status" value="1"/>
</dbReference>
<feature type="domain" description="Glycosyl hydrolase family 95 N-terminal" evidence="1">
    <location>
        <begin position="41"/>
        <end position="288"/>
    </location>
</feature>
<proteinExistence type="predicted"/>
<dbReference type="PANTHER" id="PTHR31084:SF0">
    <property type="entry name" value="ALPHA-L-FUCOSIDASE 2"/>
    <property type="match status" value="1"/>
</dbReference>
<evidence type="ECO:0000313" key="4">
    <source>
        <dbReference type="EMBL" id="MBC3942417.1"/>
    </source>
</evidence>
<dbReference type="Gene3D" id="2.60.40.1180">
    <property type="entry name" value="Golgi alpha-mannosidase II"/>
    <property type="match status" value="1"/>
</dbReference>
<dbReference type="InterPro" id="IPR006311">
    <property type="entry name" value="TAT_signal"/>
</dbReference>
<evidence type="ECO:0000313" key="5">
    <source>
        <dbReference type="Proteomes" id="UP000597613"/>
    </source>
</evidence>
<dbReference type="RefSeq" id="WP_187504113.1">
    <property type="nucleotide sequence ID" value="NZ_CP162536.1"/>
</dbReference>
<comment type="caution">
    <text evidence="4">The sequence shown here is derived from an EMBL/GenBank/DDBJ whole genome shotgun (WGS) entry which is preliminary data.</text>
</comment>
<dbReference type="InterPro" id="IPR008928">
    <property type="entry name" value="6-hairpin_glycosidase_sf"/>
</dbReference>
<evidence type="ECO:0000259" key="1">
    <source>
        <dbReference type="Pfam" id="PF14498"/>
    </source>
</evidence>
<dbReference type="InterPro" id="IPR049053">
    <property type="entry name" value="AFCA-like_C"/>
</dbReference>
<dbReference type="InterPro" id="IPR016518">
    <property type="entry name" value="Alpha-L-fucosidase"/>
</dbReference>
<dbReference type="PIRSF" id="PIRSF007663">
    <property type="entry name" value="UCP007663"/>
    <property type="match status" value="1"/>
</dbReference>